<sequence length="101" mass="12071">MVLHKEMNIGKDDLIPVQEVLKEFKDELLSIERLPYVLTNNDLKNMFQVSDSTLNRLIKLTDFPPCWYGVRGHYLRDDVLAWLERRNYEAFIEEMKLLRSV</sequence>
<evidence type="ECO:0000313" key="1">
    <source>
        <dbReference type="EMBL" id="GEQ49633.1"/>
    </source>
</evidence>
<keyword evidence="2" id="KW-0238">DNA-binding</keyword>
<evidence type="ECO:0000313" key="3">
    <source>
        <dbReference type="Proteomes" id="UP000886597"/>
    </source>
</evidence>
<comment type="caution">
    <text evidence="2">The sequence shown here is derived from an EMBL/GenBank/DDBJ whole genome shotgun (WGS) entry which is preliminary data.</text>
</comment>
<protein>
    <submittedName>
        <fullName evidence="2">DNA-binding protein</fullName>
    </submittedName>
</protein>
<proteinExistence type="predicted"/>
<dbReference type="Proteomes" id="UP000886597">
    <property type="component" value="Unassembled WGS sequence"/>
</dbReference>
<reference evidence="2" key="1">
    <citation type="submission" date="2019-08" db="EMBL/GenBank/DDBJ databases">
        <authorList>
            <person name="Ishikawa M."/>
            <person name="Suzuki T."/>
            <person name="Matsutani M."/>
        </authorList>
    </citation>
    <scope>NUCLEOTIDE SEQUENCE</scope>
    <source>
        <strain evidence="2">7C1</strain>
        <strain evidence="1">8C4</strain>
    </source>
</reference>
<dbReference type="Proteomes" id="UP000886607">
    <property type="component" value="Unassembled WGS sequence"/>
</dbReference>
<dbReference type="EMBL" id="BKBQ01000021">
    <property type="protein sequence ID" value="GEQ54614.1"/>
    <property type="molecule type" value="Genomic_DNA"/>
</dbReference>
<gene>
    <name evidence="1" type="ORF">TK11N_14850</name>
    <name evidence="2" type="ORF">TK2N_14580</name>
</gene>
<reference evidence="2" key="2">
    <citation type="journal article" date="2020" name="Int. Dairy J.">
        <title>Lactic acid bacterial diversity in Brie cheese focusing on salt concentration and pH of isolation medium and characterisation of halophilic and alkaliphilic lactic acid bacterial isolates.</title>
        <authorList>
            <person name="Unno R."/>
            <person name="Matsutani M."/>
            <person name="Suzuki T."/>
            <person name="Kodama K."/>
            <person name="Matsushita H."/>
            <person name="Yamasato K."/>
            <person name="Koizumi Y."/>
            <person name="Ishikawa M."/>
        </authorList>
    </citation>
    <scope>NUCLEOTIDE SEQUENCE</scope>
    <source>
        <strain evidence="2">7C1</strain>
        <strain evidence="1">8C4</strain>
    </source>
</reference>
<dbReference type="EMBL" id="BKBO01000022">
    <property type="protein sequence ID" value="GEQ49633.1"/>
    <property type="molecule type" value="Genomic_DNA"/>
</dbReference>
<organism evidence="2 3">
    <name type="scientific">Tetragenococcus koreensis</name>
    <dbReference type="NCBI Taxonomy" id="290335"/>
    <lineage>
        <taxon>Bacteria</taxon>
        <taxon>Bacillati</taxon>
        <taxon>Bacillota</taxon>
        <taxon>Bacilli</taxon>
        <taxon>Lactobacillales</taxon>
        <taxon>Enterococcaceae</taxon>
        <taxon>Tetragenococcus</taxon>
    </lineage>
</organism>
<accession>A0AAN4UBZ0</accession>
<dbReference type="AlphaFoldDB" id="A0AAN4UBZ0"/>
<keyword evidence="4" id="KW-1185">Reference proteome</keyword>
<dbReference type="RefSeq" id="WP_202584058.1">
    <property type="nucleotide sequence ID" value="NZ_BKBO01000022.1"/>
</dbReference>
<dbReference type="GO" id="GO:0003677">
    <property type="term" value="F:DNA binding"/>
    <property type="evidence" value="ECO:0007669"/>
    <property type="project" value="UniProtKB-KW"/>
</dbReference>
<evidence type="ECO:0000313" key="4">
    <source>
        <dbReference type="Proteomes" id="UP000886607"/>
    </source>
</evidence>
<name>A0AAN4UBZ0_9ENTE</name>
<evidence type="ECO:0000313" key="2">
    <source>
        <dbReference type="EMBL" id="GEQ54614.1"/>
    </source>
</evidence>